<gene>
    <name evidence="1" type="ORF">S12H4_13316</name>
</gene>
<evidence type="ECO:0008006" key="2">
    <source>
        <dbReference type="Google" id="ProtNLM"/>
    </source>
</evidence>
<feature type="non-terminal residue" evidence="1">
    <location>
        <position position="1"/>
    </location>
</feature>
<name>X1T8Y0_9ZZZZ</name>
<evidence type="ECO:0000313" key="1">
    <source>
        <dbReference type="EMBL" id="GAI87856.1"/>
    </source>
</evidence>
<dbReference type="AlphaFoldDB" id="X1T8Y0"/>
<reference evidence="1" key="1">
    <citation type="journal article" date="2014" name="Front. Microbiol.">
        <title>High frequency of phylogenetically diverse reductive dehalogenase-homologous genes in deep subseafloor sedimentary metagenomes.</title>
        <authorList>
            <person name="Kawai M."/>
            <person name="Futagami T."/>
            <person name="Toyoda A."/>
            <person name="Takaki Y."/>
            <person name="Nishi S."/>
            <person name="Hori S."/>
            <person name="Arai W."/>
            <person name="Tsubouchi T."/>
            <person name="Morono Y."/>
            <person name="Uchiyama I."/>
            <person name="Ito T."/>
            <person name="Fujiyama A."/>
            <person name="Inagaki F."/>
            <person name="Takami H."/>
        </authorList>
    </citation>
    <scope>NUCLEOTIDE SEQUENCE</scope>
    <source>
        <strain evidence="1">Expedition CK06-06</strain>
    </source>
</reference>
<proteinExistence type="predicted"/>
<sequence>GKTVENVDEDKACRTKLAVEVMGDINKLFNYWDEWGWHRVTFFGDQKQPVYHIASLLGFEVIEEA</sequence>
<organism evidence="1">
    <name type="scientific">marine sediment metagenome</name>
    <dbReference type="NCBI Taxonomy" id="412755"/>
    <lineage>
        <taxon>unclassified sequences</taxon>
        <taxon>metagenomes</taxon>
        <taxon>ecological metagenomes</taxon>
    </lineage>
</organism>
<protein>
    <recommendedName>
        <fullName evidence="2">L-fucose isomerase C-terminal domain-containing protein</fullName>
    </recommendedName>
</protein>
<comment type="caution">
    <text evidence="1">The sequence shown here is derived from an EMBL/GenBank/DDBJ whole genome shotgun (WGS) entry which is preliminary data.</text>
</comment>
<accession>X1T8Y0</accession>
<dbReference type="EMBL" id="BARW01006342">
    <property type="protein sequence ID" value="GAI87856.1"/>
    <property type="molecule type" value="Genomic_DNA"/>
</dbReference>